<feature type="domain" description="AIG1-type G" evidence="5">
    <location>
        <begin position="252"/>
        <end position="447"/>
    </location>
</feature>
<comment type="caution">
    <text evidence="6">The sequence shown here is derived from an EMBL/GenBank/DDBJ whole genome shotgun (WGS) entry which is preliminary data.</text>
</comment>
<organism evidence="6 7">
    <name type="scientific">Nothobranchius furzeri</name>
    <name type="common">Turquoise killifish</name>
    <dbReference type="NCBI Taxonomy" id="105023"/>
    <lineage>
        <taxon>Eukaryota</taxon>
        <taxon>Metazoa</taxon>
        <taxon>Chordata</taxon>
        <taxon>Craniata</taxon>
        <taxon>Vertebrata</taxon>
        <taxon>Euteleostomi</taxon>
        <taxon>Actinopterygii</taxon>
        <taxon>Neopterygii</taxon>
        <taxon>Teleostei</taxon>
        <taxon>Neoteleostei</taxon>
        <taxon>Acanthomorphata</taxon>
        <taxon>Ovalentaria</taxon>
        <taxon>Atherinomorphae</taxon>
        <taxon>Cyprinodontiformes</taxon>
        <taxon>Nothobranchiidae</taxon>
        <taxon>Nothobranchius</taxon>
    </lineage>
</organism>
<dbReference type="InterPro" id="IPR027417">
    <property type="entry name" value="P-loop_NTPase"/>
</dbReference>
<dbReference type="Proteomes" id="UP000822369">
    <property type="component" value="Chromosome 15"/>
</dbReference>
<evidence type="ECO:0000313" key="7">
    <source>
        <dbReference type="Proteomes" id="UP000822369"/>
    </source>
</evidence>
<dbReference type="SUPFAM" id="SSF52540">
    <property type="entry name" value="P-loop containing nucleoside triphosphate hydrolases"/>
    <property type="match status" value="2"/>
</dbReference>
<feature type="region of interest" description="Disordered" evidence="4">
    <location>
        <begin position="457"/>
        <end position="488"/>
    </location>
</feature>
<sequence length="488" mass="55670">MTSFVRTPLLPTIIISFPRLNSDESSPETLRIVLIGKTGSGKSSSGNTILGRKEFQAKPSQKSVTKECFKAQSEVDGRPVSVVDTPGLFDNSLSHEKLLQRTEAAIQKKVQEILKEREEEMNNRMEELEKKHQAEKRVMMEKLEEERAEMEQERKQLQQMEEILKKEQEQQQKEQGIREEEERRRRQEKERQQLKWDLLLSLSDDIMAAAAHPETECLQPLKTSKSFELLPPDMSEHRMEGAGSTTMKSKPRRHLNLVLCGRRGAGKTSAAKVILGQTELQWVSSSSECVRNQGEVCRRWLSLVELPALYGKAPQEVMEESFRCISLCDPEGVHAFLLVLPVGPLTDEDKGELQTIQDTFSSGVDDFTMILFTVDSDPTAPAVVESVERDRDIQELLESCGGRSVVLNIRNQQQVPDLLEKVETMSAEGPRCFSTRIFSRAFSEKVSKLLADLQAERQKNEAGDVQREHLLKELQREREKRGRKRRKT</sequence>
<dbReference type="GO" id="GO:0005525">
    <property type="term" value="F:GTP binding"/>
    <property type="evidence" value="ECO:0007669"/>
    <property type="project" value="UniProtKB-KW"/>
</dbReference>
<comment type="similarity">
    <text evidence="1">Belongs to the TRAFAC class TrmE-Era-EngA-EngB-Septin-like GTPase superfamily. AIG1/Toc34/Toc159-like paraseptin GTPase family. IAN subfamily.</text>
</comment>
<dbReference type="PANTHER" id="PTHR10903:SF188">
    <property type="entry name" value="GTPASE IMAP FAMILY MEMBER 2-LIKE-RELATED"/>
    <property type="match status" value="1"/>
</dbReference>
<accession>A0A9D3BEL1</accession>
<evidence type="ECO:0000259" key="5">
    <source>
        <dbReference type="PROSITE" id="PS51720"/>
    </source>
</evidence>
<dbReference type="Gene3D" id="3.40.50.300">
    <property type="entry name" value="P-loop containing nucleotide triphosphate hydrolases"/>
    <property type="match status" value="2"/>
</dbReference>
<dbReference type="AlphaFoldDB" id="A0A9D3BEL1"/>
<evidence type="ECO:0000256" key="2">
    <source>
        <dbReference type="ARBA" id="ARBA00022741"/>
    </source>
</evidence>
<keyword evidence="3" id="KW-0342">GTP-binding</keyword>
<proteinExistence type="inferred from homology"/>
<dbReference type="OMA" id="LIAIHIR"/>
<dbReference type="InterPro" id="IPR045058">
    <property type="entry name" value="GIMA/IAN/Toc"/>
</dbReference>
<dbReference type="PANTHER" id="PTHR10903">
    <property type="entry name" value="GTPASE, IMAP FAMILY MEMBER-RELATED"/>
    <property type="match status" value="1"/>
</dbReference>
<dbReference type="InterPro" id="IPR006703">
    <property type="entry name" value="G_AIG1"/>
</dbReference>
<evidence type="ECO:0000256" key="1">
    <source>
        <dbReference type="ARBA" id="ARBA00008535"/>
    </source>
</evidence>
<feature type="region of interest" description="Disordered" evidence="4">
    <location>
        <begin position="166"/>
        <end position="190"/>
    </location>
</feature>
<evidence type="ECO:0000256" key="4">
    <source>
        <dbReference type="SAM" id="MobiDB-lite"/>
    </source>
</evidence>
<feature type="domain" description="AIG1-type G" evidence="5">
    <location>
        <begin position="27"/>
        <end position="250"/>
    </location>
</feature>
<keyword evidence="2" id="KW-0547">Nucleotide-binding</keyword>
<name>A0A9D3BEL1_NOTFU</name>
<gene>
    <name evidence="6" type="ORF">G4P62_010730</name>
</gene>
<dbReference type="EMBL" id="JAAVVJ010000015">
    <property type="protein sequence ID" value="KAF7205389.1"/>
    <property type="molecule type" value="Genomic_DNA"/>
</dbReference>
<protein>
    <submittedName>
        <fullName evidence="6">GTPase IMAP family member 8-like</fullName>
    </submittedName>
</protein>
<dbReference type="Pfam" id="PF04548">
    <property type="entry name" value="AIG1"/>
    <property type="match status" value="2"/>
</dbReference>
<dbReference type="PROSITE" id="PS51720">
    <property type="entry name" value="G_AIG1"/>
    <property type="match status" value="2"/>
</dbReference>
<reference evidence="6" key="1">
    <citation type="submission" date="2020-03" db="EMBL/GenBank/DDBJ databases">
        <title>Intra-Species Differences in Population Size shape Life History and Genome Evolution.</title>
        <authorList>
            <person name="Willemsen D."/>
            <person name="Cui R."/>
            <person name="Valenzano D.R."/>
        </authorList>
    </citation>
    <scope>NUCLEOTIDE SEQUENCE</scope>
    <source>
        <strain evidence="6">GRZ</strain>
        <tissue evidence="6">Whole</tissue>
    </source>
</reference>
<evidence type="ECO:0000256" key="3">
    <source>
        <dbReference type="ARBA" id="ARBA00023134"/>
    </source>
</evidence>
<feature type="compositionally biased region" description="Basic and acidic residues" evidence="4">
    <location>
        <begin position="457"/>
        <end position="480"/>
    </location>
</feature>
<evidence type="ECO:0000313" key="6">
    <source>
        <dbReference type="EMBL" id="KAF7205389.1"/>
    </source>
</evidence>
<dbReference type="KEGG" id="nfu:107386121"/>